<dbReference type="Pfam" id="PF13561">
    <property type="entry name" value="adh_short_C2"/>
    <property type="match status" value="1"/>
</dbReference>
<gene>
    <name evidence="4" type="ORF">GCM10023176_51510</name>
</gene>
<evidence type="ECO:0000313" key="4">
    <source>
        <dbReference type="EMBL" id="GAA4577629.1"/>
    </source>
</evidence>
<dbReference type="InterPro" id="IPR003560">
    <property type="entry name" value="DHB_DH"/>
</dbReference>
<feature type="domain" description="Ketoreductase" evidence="3">
    <location>
        <begin position="8"/>
        <end position="161"/>
    </location>
</feature>
<proteinExistence type="inferred from homology"/>
<dbReference type="InterPro" id="IPR057326">
    <property type="entry name" value="KR_dom"/>
</dbReference>
<dbReference type="Gene3D" id="3.40.50.720">
    <property type="entry name" value="NAD(P)-binding Rossmann-like Domain"/>
    <property type="match status" value="1"/>
</dbReference>
<dbReference type="RefSeq" id="WP_346123668.1">
    <property type="nucleotide sequence ID" value="NZ_BAABGU010000036.1"/>
</dbReference>
<evidence type="ECO:0000256" key="1">
    <source>
        <dbReference type="ARBA" id="ARBA00006484"/>
    </source>
</evidence>
<accession>A0ABP8SZU4</accession>
<comment type="similarity">
    <text evidence="1">Belongs to the short-chain dehydrogenases/reductases (SDR) family.</text>
</comment>
<reference evidence="5" key="1">
    <citation type="journal article" date="2019" name="Int. J. Syst. Evol. Microbiol.">
        <title>The Global Catalogue of Microorganisms (GCM) 10K type strain sequencing project: providing services to taxonomists for standard genome sequencing and annotation.</title>
        <authorList>
            <consortium name="The Broad Institute Genomics Platform"/>
            <consortium name="The Broad Institute Genome Sequencing Center for Infectious Disease"/>
            <person name="Wu L."/>
            <person name="Ma J."/>
        </authorList>
    </citation>
    <scope>NUCLEOTIDE SEQUENCE [LARGE SCALE GENOMIC DNA]</scope>
    <source>
        <strain evidence="5">JCM 3175</strain>
    </source>
</reference>
<keyword evidence="2" id="KW-0560">Oxidoreductase</keyword>
<evidence type="ECO:0000313" key="5">
    <source>
        <dbReference type="Proteomes" id="UP001500307"/>
    </source>
</evidence>
<organism evidence="4 5">
    <name type="scientific">Micromonospora coerulea</name>
    <dbReference type="NCBI Taxonomy" id="47856"/>
    <lineage>
        <taxon>Bacteria</taxon>
        <taxon>Bacillati</taxon>
        <taxon>Actinomycetota</taxon>
        <taxon>Actinomycetes</taxon>
        <taxon>Micromonosporales</taxon>
        <taxon>Micromonosporaceae</taxon>
        <taxon>Micromonospora</taxon>
    </lineage>
</organism>
<evidence type="ECO:0000256" key="2">
    <source>
        <dbReference type="ARBA" id="ARBA00023002"/>
    </source>
</evidence>
<dbReference type="PANTHER" id="PTHR43943">
    <property type="entry name" value="DEHYDROGENASE/REDUCTASE (SDR FAMILY) MEMBER 4"/>
    <property type="match status" value="1"/>
</dbReference>
<dbReference type="InterPro" id="IPR036291">
    <property type="entry name" value="NAD(P)-bd_dom_sf"/>
</dbReference>
<dbReference type="PANTHER" id="PTHR43943:SF17">
    <property type="entry name" value="3-PHENYLPROPIONATE-DIHYDRODIOL_CINNAMIC ACID-DIHYDRODIOL DEHYDROGENASE"/>
    <property type="match status" value="1"/>
</dbReference>
<keyword evidence="5" id="KW-1185">Reference proteome</keyword>
<dbReference type="PRINTS" id="PR01397">
    <property type="entry name" value="DHBDHDRGNASE"/>
</dbReference>
<dbReference type="SUPFAM" id="SSF51735">
    <property type="entry name" value="NAD(P)-binding Rossmann-fold domains"/>
    <property type="match status" value="1"/>
</dbReference>
<dbReference type="SMART" id="SM00822">
    <property type="entry name" value="PKS_KR"/>
    <property type="match status" value="1"/>
</dbReference>
<dbReference type="InterPro" id="IPR002347">
    <property type="entry name" value="SDR_fam"/>
</dbReference>
<dbReference type="EMBL" id="BAABGU010000036">
    <property type="protein sequence ID" value="GAA4577629.1"/>
    <property type="molecule type" value="Genomic_DNA"/>
</dbReference>
<comment type="caution">
    <text evidence="4">The sequence shown here is derived from an EMBL/GenBank/DDBJ whole genome shotgun (WGS) entry which is preliminary data.</text>
</comment>
<evidence type="ECO:0000259" key="3">
    <source>
        <dbReference type="SMART" id="SM00822"/>
    </source>
</evidence>
<sequence length="253" mass="25858">MDLGLADRVYVLTGASRGLGFATAQHLVADGARVVLSARTPEQVAAAVEALGGPERAIGLAADLTDPETPLRLVNAARERFGRLDGALVSVGGPPPGTAGQVTDEQWRESFETVFLGTVRTVRTVAAALTDGGAIGLVLSTSARSPVPGLGISNGLRPGLVGAAKDMADEYGARGVRVIGLLPGRIMTDRSQQLFAATGDAERARAEAEAGIPLRRIGEPAEFGRVAAFLLSPAASYLTGVTVPVDGGALRGL</sequence>
<dbReference type="Proteomes" id="UP001500307">
    <property type="component" value="Unassembled WGS sequence"/>
</dbReference>
<name>A0ABP8SZU4_9ACTN</name>
<protein>
    <submittedName>
        <fullName evidence="4">SDR family oxidoreductase</fullName>
    </submittedName>
</protein>